<feature type="region of interest" description="Disordered" evidence="4">
    <location>
        <begin position="911"/>
        <end position="1030"/>
    </location>
</feature>
<keyword evidence="2" id="KW-0064">Aspartyl protease</keyword>
<dbReference type="Pfam" id="PF22936">
    <property type="entry name" value="Pol_BBD"/>
    <property type="match status" value="1"/>
</dbReference>
<comment type="caution">
    <text evidence="9">The sequence shown here is derived from an EMBL/GenBank/DDBJ whole genome shotgun (WGS) entry which is preliminary data.</text>
</comment>
<dbReference type="Pfam" id="PF14223">
    <property type="entry name" value="Retrotran_gag_2"/>
    <property type="match status" value="1"/>
</dbReference>
<dbReference type="EMBL" id="JARYMX010000006">
    <property type="protein sequence ID" value="KAJ9545242.1"/>
    <property type="molecule type" value="Genomic_DNA"/>
</dbReference>
<dbReference type="Proteomes" id="UP001172457">
    <property type="component" value="Chromosome 6"/>
</dbReference>
<feature type="compositionally biased region" description="Polar residues" evidence="4">
    <location>
        <begin position="567"/>
        <end position="576"/>
    </location>
</feature>
<feature type="domain" description="Retroviral polymerase SH3-like" evidence="8">
    <location>
        <begin position="875"/>
        <end position="912"/>
    </location>
</feature>
<dbReference type="PRINTS" id="PR00301">
    <property type="entry name" value="HEATSHOCK70"/>
</dbReference>
<dbReference type="SUPFAM" id="SSF53067">
    <property type="entry name" value="Actin-like ATPase domain"/>
    <property type="match status" value="1"/>
</dbReference>
<dbReference type="SUPFAM" id="SSF100920">
    <property type="entry name" value="Heat shock protein 70kD (HSP70), peptide-binding domain"/>
    <property type="match status" value="1"/>
</dbReference>
<feature type="region of interest" description="Disordered" evidence="4">
    <location>
        <begin position="825"/>
        <end position="853"/>
    </location>
</feature>
<evidence type="ECO:0000313" key="9">
    <source>
        <dbReference type="EMBL" id="KAJ9545242.1"/>
    </source>
</evidence>
<dbReference type="CDD" id="cd09272">
    <property type="entry name" value="RNase_HI_RT_Ty1"/>
    <property type="match status" value="1"/>
</dbReference>
<evidence type="ECO:0000256" key="3">
    <source>
        <dbReference type="ARBA" id="ARBA00022840"/>
    </source>
</evidence>
<keyword evidence="3" id="KW-0067">ATP-binding</keyword>
<reference evidence="9" key="1">
    <citation type="submission" date="2023-03" db="EMBL/GenBank/DDBJ databases">
        <title>Chromosome-scale reference genome and RAD-based genetic map of yellow starthistle (Centaurea solstitialis) reveal putative structural variation and QTLs associated with invader traits.</title>
        <authorList>
            <person name="Reatini B."/>
            <person name="Cang F.A."/>
            <person name="Jiang Q."/>
            <person name="Mckibben M.T.W."/>
            <person name="Barker M.S."/>
            <person name="Rieseberg L.H."/>
            <person name="Dlugosch K.M."/>
        </authorList>
    </citation>
    <scope>NUCLEOTIDE SEQUENCE</scope>
    <source>
        <strain evidence="9">CAN-66</strain>
        <tissue evidence="9">Leaf</tissue>
    </source>
</reference>
<evidence type="ECO:0000256" key="1">
    <source>
        <dbReference type="ARBA" id="ARBA00022741"/>
    </source>
</evidence>
<dbReference type="InterPro" id="IPR029047">
    <property type="entry name" value="HSP70_peptide-bd_sf"/>
</dbReference>
<keyword evidence="1" id="KW-0547">Nucleotide-binding</keyword>
<dbReference type="GO" id="GO:0005524">
    <property type="term" value="F:ATP binding"/>
    <property type="evidence" value="ECO:0007669"/>
    <property type="project" value="UniProtKB-KW"/>
</dbReference>
<dbReference type="Gene3D" id="3.30.420.40">
    <property type="match status" value="2"/>
</dbReference>
<name>A0AA38W167_9ASTR</name>
<dbReference type="PANTHER" id="PTHR19375">
    <property type="entry name" value="HEAT SHOCK PROTEIN 70KDA"/>
    <property type="match status" value="1"/>
</dbReference>
<feature type="compositionally biased region" description="Polar residues" evidence="4">
    <location>
        <begin position="911"/>
        <end position="923"/>
    </location>
</feature>
<evidence type="ECO:0000259" key="5">
    <source>
        <dbReference type="Pfam" id="PF07727"/>
    </source>
</evidence>
<dbReference type="SUPFAM" id="SSF100934">
    <property type="entry name" value="Heat shock protein 70kD (HSP70), C-terminal subdomain"/>
    <property type="match status" value="1"/>
</dbReference>
<keyword evidence="2" id="KW-0645">Protease</keyword>
<accession>A0AA38W167</accession>
<feature type="domain" description="Reverse transcriptase Ty1/copia-type" evidence="5">
    <location>
        <begin position="1069"/>
        <end position="1125"/>
    </location>
</feature>
<dbReference type="Pfam" id="PF13976">
    <property type="entry name" value="gag_pre-integrs"/>
    <property type="match status" value="1"/>
</dbReference>
<proteinExistence type="predicted"/>
<organism evidence="9 10">
    <name type="scientific">Centaurea solstitialis</name>
    <name type="common">yellow star-thistle</name>
    <dbReference type="NCBI Taxonomy" id="347529"/>
    <lineage>
        <taxon>Eukaryota</taxon>
        <taxon>Viridiplantae</taxon>
        <taxon>Streptophyta</taxon>
        <taxon>Embryophyta</taxon>
        <taxon>Tracheophyta</taxon>
        <taxon>Spermatophyta</taxon>
        <taxon>Magnoliopsida</taxon>
        <taxon>eudicotyledons</taxon>
        <taxon>Gunneridae</taxon>
        <taxon>Pentapetalae</taxon>
        <taxon>asterids</taxon>
        <taxon>campanulids</taxon>
        <taxon>Asterales</taxon>
        <taxon>Asteraceae</taxon>
        <taxon>Carduoideae</taxon>
        <taxon>Cardueae</taxon>
        <taxon>Centaureinae</taxon>
        <taxon>Centaurea</taxon>
    </lineage>
</organism>
<evidence type="ECO:0000256" key="2">
    <source>
        <dbReference type="ARBA" id="ARBA00022750"/>
    </source>
</evidence>
<dbReference type="InterPro" id="IPR029048">
    <property type="entry name" value="HSP70_C_sf"/>
</dbReference>
<dbReference type="InterPro" id="IPR013103">
    <property type="entry name" value="RVT_2"/>
</dbReference>
<dbReference type="Pfam" id="PF25597">
    <property type="entry name" value="SH3_retrovirus"/>
    <property type="match status" value="1"/>
</dbReference>
<feature type="compositionally biased region" description="Polar residues" evidence="4">
    <location>
        <begin position="590"/>
        <end position="613"/>
    </location>
</feature>
<keyword evidence="2" id="KW-0378">Hydrolase</keyword>
<dbReference type="Gene3D" id="1.20.1270.10">
    <property type="match status" value="1"/>
</dbReference>
<evidence type="ECO:0000259" key="8">
    <source>
        <dbReference type="Pfam" id="PF25597"/>
    </source>
</evidence>
<evidence type="ECO:0000256" key="4">
    <source>
        <dbReference type="SAM" id="MobiDB-lite"/>
    </source>
</evidence>
<feature type="region of interest" description="Disordered" evidence="4">
    <location>
        <begin position="567"/>
        <end position="613"/>
    </location>
</feature>
<dbReference type="InterPro" id="IPR043502">
    <property type="entry name" value="DNA/RNA_pol_sf"/>
</dbReference>
<dbReference type="InterPro" id="IPR057670">
    <property type="entry name" value="SH3_retrovirus"/>
</dbReference>
<dbReference type="Gene3D" id="2.60.34.10">
    <property type="entry name" value="Substrate Binding Domain Of DNAk, Chain A, domain 1"/>
    <property type="match status" value="1"/>
</dbReference>
<gene>
    <name evidence="9" type="ORF">OSB04_024949</name>
</gene>
<dbReference type="SUPFAM" id="SSF56672">
    <property type="entry name" value="DNA/RNA polymerases"/>
    <property type="match status" value="1"/>
</dbReference>
<dbReference type="GO" id="GO:0140662">
    <property type="term" value="F:ATP-dependent protein folding chaperone"/>
    <property type="evidence" value="ECO:0007669"/>
    <property type="project" value="InterPro"/>
</dbReference>
<dbReference type="InterPro" id="IPR025724">
    <property type="entry name" value="GAG-pre-integrase_dom"/>
</dbReference>
<evidence type="ECO:0000259" key="7">
    <source>
        <dbReference type="Pfam" id="PF22936"/>
    </source>
</evidence>
<dbReference type="InterPro" id="IPR013126">
    <property type="entry name" value="Hsp_70_fam"/>
</dbReference>
<feature type="compositionally biased region" description="Pro residues" evidence="4">
    <location>
        <begin position="971"/>
        <end position="982"/>
    </location>
</feature>
<feature type="compositionally biased region" description="Low complexity" evidence="4">
    <location>
        <begin position="577"/>
        <end position="589"/>
    </location>
</feature>
<dbReference type="Pfam" id="PF00012">
    <property type="entry name" value="HSP70"/>
    <property type="match status" value="2"/>
</dbReference>
<feature type="compositionally biased region" description="Polar residues" evidence="4">
    <location>
        <begin position="952"/>
        <end position="967"/>
    </location>
</feature>
<protein>
    <submittedName>
        <fullName evidence="9">Uncharacterized protein</fullName>
    </submittedName>
</protein>
<dbReference type="Gene3D" id="3.90.640.10">
    <property type="entry name" value="Actin, Chain A, domain 4"/>
    <property type="match status" value="1"/>
</dbReference>
<feature type="domain" description="Retrovirus-related Pol polyprotein from transposon TNT 1-94-like beta-barrel" evidence="7">
    <location>
        <begin position="670"/>
        <end position="747"/>
    </location>
</feature>
<dbReference type="InterPro" id="IPR018181">
    <property type="entry name" value="Heat_shock_70_CS"/>
</dbReference>
<sequence>MNVIVFVLGGGTFDVTLLTIAEGGMFEVKAVSGDTHLGGEDFDNHMVDHCVHEFKRRWNKDLIENQRALGRLRFACEKAKRILSCTTQTSIVLDCLHEGIDFSMKFCRAKFEELNMGSFDNCIKTVEACLTDAKMDKSCVDKVILVGGSTRIPIVQKMLQKFFDDKELCKSLNPDEAVAYGAAIMAAKLSGNSDKRVQDLLLLDVTPLSLGIDTTGEIMDVVIPRNTPIPTRKTKKYYTNRHDTTALCIVVYQGERARSTCNHLLGKFSIFGIPYAPIAVPKVSVCFEIDANGILTVTAEILSTGKTEKLTITNENGRLSTEVALASPTAMATNSSPSSSTISSSNISNPLSSLSHLVSIKLSNDNYLLWRAQMLPYLYGQKLFGFIDGSIPSPTQFLQDGTTNPEFITWFQQDQLLLSIIISSLSESIVGQILHYRSSSAVWYALETLFTAKSQARVIQIHTQVTTLKKGGDSILEYYNKTKHLADSLIAAGKSITDLEFTTYFLAGLGPDFDPIVASLTTRSDSLPPTEILSHLLTFEARLLQHTPSIPSSELTANMVTRNLSSLRGNRSYGNQSSRGRFFNRRGSNPIFSNGRNSFTSSPRSSQPNGQRSICQVCSKPGHTALTCWHRFNQAFQASPPTSFKSEANFSTASVQHPLPEAHYSSNNPWYPDTGANHHMTNDLHLFDSSSSYNGSDSVRIGDGSPIPIKHTGSSTICTPSGKFFLKHLLHVPLIAKNLLSVSKFCKDNNVFFQFHPYHFLVKDQVSQATLLRGGSKNGLYVLPSSTNPEAHIGARTSLPQWHARLGHPSLRLVQQILSKHSLPVHGSQPQQQCPSCRTAKSHRLPHPPSPSKSPHPFYLVFSVVWGPSPVLSSLGYSNDHQGYLCYSLVTHKIFTNRDVIFDETSFPFSTHPLHSSSSQPMSTLPIFPSQNSPSISTPPIPTPHTSPNTAPPQNSSPAAFQTVPHQSPSSTPPISPCPTPPTIAENPQEQVPVSDSSSVAPPPIMTRSRNNIFKPKTHTDGTIPWPSSKPNTYTANLSVTTPSCVNAALRDPNWTRALNDEMGALLKNDTWELVPANPSQNVVGCRWIFRLKFKPDGSIDRFKARLVAKGFHQMEGLDYHATFSLRYLKHTKHHGLLIRKSSLPCLRAFSDVESPYIHAFSDADWAGCPDDRKSTGGYCIFFGDNLISWSSKKQHTIARSSTEAEFKALALTTCEVIWIQHLLRELGIYLPTPPTLYCDNIGASYLATNPIINSRVKHLELDYYFVRDRVNAKALNISIVPSKNQIADILTKPLPSTRFQLLRSSLTEETGKMVKDAEEYKDEDEEYKKKADARNALEDCLYKMKNKIREYNIKKWVHTKVLKNMENVVADTIEWLEDNETAPADELEHKKACLESVCMPKF</sequence>
<evidence type="ECO:0000259" key="6">
    <source>
        <dbReference type="Pfam" id="PF13976"/>
    </source>
</evidence>
<dbReference type="InterPro" id="IPR054722">
    <property type="entry name" value="PolX-like_BBD"/>
</dbReference>
<dbReference type="Pfam" id="PF07727">
    <property type="entry name" value="RVT_2"/>
    <property type="match status" value="1"/>
</dbReference>
<evidence type="ECO:0000313" key="10">
    <source>
        <dbReference type="Proteomes" id="UP001172457"/>
    </source>
</evidence>
<dbReference type="PROSITE" id="PS01036">
    <property type="entry name" value="HSP70_3"/>
    <property type="match status" value="1"/>
</dbReference>
<dbReference type="InterPro" id="IPR043129">
    <property type="entry name" value="ATPase_NBD"/>
</dbReference>
<dbReference type="GO" id="GO:0004190">
    <property type="term" value="F:aspartic-type endopeptidase activity"/>
    <property type="evidence" value="ECO:0007669"/>
    <property type="project" value="UniProtKB-KW"/>
</dbReference>
<feature type="domain" description="GAG-pre-integrase" evidence="6">
    <location>
        <begin position="779"/>
        <end position="842"/>
    </location>
</feature>
<dbReference type="FunFam" id="3.90.640.10:FF:000002">
    <property type="entry name" value="Heat shock 70 kDa"/>
    <property type="match status" value="1"/>
</dbReference>
<keyword evidence="10" id="KW-1185">Reference proteome</keyword>